<evidence type="ECO:0000256" key="2">
    <source>
        <dbReference type="ARBA" id="ARBA00022676"/>
    </source>
</evidence>
<comment type="similarity">
    <text evidence="1">Belongs to the UDP-glycosyltransferase family.</text>
</comment>
<dbReference type="eggNOG" id="KOG1192">
    <property type="taxonomic scope" value="Eukaryota"/>
</dbReference>
<dbReference type="EC" id="2.4.1.115" evidence="4"/>
<name>B9T2C0_RICCO</name>
<reference evidence="5" key="1">
    <citation type="journal article" date="2010" name="Nat. Biotechnol.">
        <title>Draft genome sequence of the oilseed species Ricinus communis.</title>
        <authorList>
            <person name="Chan A.P."/>
            <person name="Crabtree J."/>
            <person name="Zhao Q."/>
            <person name="Lorenzi H."/>
            <person name="Orvis J."/>
            <person name="Puiu D."/>
            <person name="Melake-Berhan A."/>
            <person name="Jones K.M."/>
            <person name="Redman J."/>
            <person name="Chen G."/>
            <person name="Cahoon E.B."/>
            <person name="Gedil M."/>
            <person name="Stanke M."/>
            <person name="Haas B.J."/>
            <person name="Wortman J.R."/>
            <person name="Fraser-Liggett C.M."/>
            <person name="Ravel J."/>
            <person name="Rabinowicz P.D."/>
        </authorList>
    </citation>
    <scope>NUCLEOTIDE SEQUENCE [LARGE SCALE GENOMIC DNA]</scope>
    <source>
        <strain evidence="5">cv. Hale</strain>
    </source>
</reference>
<keyword evidence="2 4" id="KW-0328">Glycosyltransferase</keyword>
<dbReference type="Proteomes" id="UP000008311">
    <property type="component" value="Unassembled WGS sequence"/>
</dbReference>
<accession>B9T2C0</accession>
<evidence type="ECO:0000313" key="5">
    <source>
        <dbReference type="Proteomes" id="UP000008311"/>
    </source>
</evidence>
<dbReference type="EMBL" id="EQ974374">
    <property type="protein sequence ID" value="EEF30001.1"/>
    <property type="molecule type" value="Genomic_DNA"/>
</dbReference>
<keyword evidence="5" id="KW-1185">Reference proteome</keyword>
<dbReference type="InterPro" id="IPR002213">
    <property type="entry name" value="UDP_glucos_trans"/>
</dbReference>
<sequence length="433" mass="49099">MENGDSNLHIAMFPWLAFGHMIPWLEFAKLLAEKGLPPNAEATMDLPPSKVRHLKKAVDMLQQPMTHLLESLAPDWVLFDFAPYWIPSVAAKLGIKSAFFTICTATMVAFLGPSSLLINGDDDRKKLEDFTVPPKWVTFPSTIAYRYYDIKNTFDCAEDNISGVSDFLRWGWCLKSSDIIMVRSCSEFEPEWLELLESIHQKRVFPVGQLPPTACETDDKTDSWRWIKDWLDMQEKGSVVYVAFGSEAKPSQEQLTELALGIELSGMPFFWVIRNRRGVADTELTELPPGFEERTKGRGVVWTSWAPQLKILAHESTGGFLTHSGWSSVVEALMFGRALILLTFYADQGINARVLEEKKIGYSIPRNEFDGSFKRNSVAESVKLVMVSEEGKIYRDKAKEMSGLFGDRARQDNYVNNILSYLKGNRPTKRVIC</sequence>
<dbReference type="FunFam" id="3.40.50.2000:FF:000037">
    <property type="entry name" value="Glycosyltransferase"/>
    <property type="match status" value="1"/>
</dbReference>
<dbReference type="AlphaFoldDB" id="B9T2C0"/>
<gene>
    <name evidence="4" type="ORF">RCOM_0410600</name>
</gene>
<dbReference type="CDD" id="cd03784">
    <property type="entry name" value="GT1_Gtf-like"/>
    <property type="match status" value="1"/>
</dbReference>
<dbReference type="SUPFAM" id="SSF53756">
    <property type="entry name" value="UDP-Glycosyltransferase/glycogen phosphorylase"/>
    <property type="match status" value="1"/>
</dbReference>
<dbReference type="Gene3D" id="3.40.50.2000">
    <property type="entry name" value="Glycogen Phosphorylase B"/>
    <property type="match status" value="3"/>
</dbReference>
<dbReference type="PANTHER" id="PTHR48045">
    <property type="entry name" value="UDP-GLYCOSYLTRANSFERASE 72B1"/>
    <property type="match status" value="1"/>
</dbReference>
<dbReference type="GO" id="GO:0008194">
    <property type="term" value="F:UDP-glycosyltransferase activity"/>
    <property type="evidence" value="ECO:0000318"/>
    <property type="project" value="GO_Central"/>
</dbReference>
<evidence type="ECO:0000256" key="3">
    <source>
        <dbReference type="ARBA" id="ARBA00022679"/>
    </source>
</evidence>
<keyword evidence="3 4" id="KW-0808">Transferase</keyword>
<organism evidence="4 5">
    <name type="scientific">Ricinus communis</name>
    <name type="common">Castor bean</name>
    <dbReference type="NCBI Taxonomy" id="3988"/>
    <lineage>
        <taxon>Eukaryota</taxon>
        <taxon>Viridiplantae</taxon>
        <taxon>Streptophyta</taxon>
        <taxon>Embryophyta</taxon>
        <taxon>Tracheophyta</taxon>
        <taxon>Spermatophyta</taxon>
        <taxon>Magnoliopsida</taxon>
        <taxon>eudicotyledons</taxon>
        <taxon>Gunneridae</taxon>
        <taxon>Pentapetalae</taxon>
        <taxon>rosids</taxon>
        <taxon>fabids</taxon>
        <taxon>Malpighiales</taxon>
        <taxon>Euphorbiaceae</taxon>
        <taxon>Acalyphoideae</taxon>
        <taxon>Acalypheae</taxon>
        <taxon>Ricinus</taxon>
    </lineage>
</organism>
<dbReference type="InParanoid" id="B9T2C0"/>
<evidence type="ECO:0000256" key="1">
    <source>
        <dbReference type="ARBA" id="ARBA00009995"/>
    </source>
</evidence>
<dbReference type="GO" id="GO:0047213">
    <property type="term" value="F:anthocyanidin 3-O-glucosyltransferase activity"/>
    <property type="evidence" value="ECO:0007669"/>
    <property type="project" value="UniProtKB-EC"/>
</dbReference>
<protein>
    <submittedName>
        <fullName evidence="4">UDP-glucosyltransferase, putative</fullName>
        <ecNumber evidence="4">2.4.1.115</ecNumber>
    </submittedName>
</protein>
<dbReference type="PANTHER" id="PTHR48045:SF20">
    <property type="entry name" value="UDP-RHAMNOSE:RHAMNOSYLTRANSFERASE 1"/>
    <property type="match status" value="1"/>
</dbReference>
<dbReference type="Pfam" id="PF00201">
    <property type="entry name" value="UDPGT"/>
    <property type="match status" value="1"/>
</dbReference>
<proteinExistence type="inferred from homology"/>
<evidence type="ECO:0000313" key="4">
    <source>
        <dbReference type="EMBL" id="EEF30001.1"/>
    </source>
</evidence>